<dbReference type="InterPro" id="IPR011501">
    <property type="entry name" value="Noc3_N"/>
</dbReference>
<dbReference type="InterPro" id="IPR005612">
    <property type="entry name" value="CCAAT-binding_factor"/>
</dbReference>
<organism evidence="9">
    <name type="scientific">Cryptococcus bacillisporus CA1280</name>
    <dbReference type="NCBI Taxonomy" id="1296109"/>
    <lineage>
        <taxon>Eukaryota</taxon>
        <taxon>Fungi</taxon>
        <taxon>Dikarya</taxon>
        <taxon>Basidiomycota</taxon>
        <taxon>Agaricomycotina</taxon>
        <taxon>Tremellomycetes</taxon>
        <taxon>Tremellales</taxon>
        <taxon>Cryptococcaceae</taxon>
        <taxon>Cryptococcus</taxon>
        <taxon>Cryptococcus gattii species complex</taxon>
    </lineage>
</organism>
<evidence type="ECO:0000259" key="7">
    <source>
        <dbReference type="Pfam" id="PF03914"/>
    </source>
</evidence>
<comment type="subcellular location">
    <subcellularLocation>
        <location evidence="1 5">Nucleus</location>
        <location evidence="1 5">Nucleolus</location>
    </subcellularLocation>
</comment>
<feature type="compositionally biased region" description="Acidic residues" evidence="6">
    <location>
        <begin position="281"/>
        <end position="297"/>
    </location>
</feature>
<dbReference type="EMBL" id="KN847980">
    <property type="protein sequence ID" value="KIR47427.1"/>
    <property type="molecule type" value="Genomic_DNA"/>
</dbReference>
<keyword evidence="5" id="KW-0690">Ribosome biogenesis</keyword>
<keyword evidence="3" id="KW-0175">Coiled coil</keyword>
<evidence type="ECO:0000256" key="1">
    <source>
        <dbReference type="ARBA" id="ARBA00004604"/>
    </source>
</evidence>
<dbReference type="Pfam" id="PF07540">
    <property type="entry name" value="NOC3p"/>
    <property type="match status" value="1"/>
</dbReference>
<accession>A0A0D0TLH8</accession>
<evidence type="ECO:0000259" key="8">
    <source>
        <dbReference type="Pfam" id="PF07540"/>
    </source>
</evidence>
<sequence length="894" mass="99774">MGKPGAKALGKRKAPASKPPAPKKAKAAPAEDNTQANGRPKRKPDQPKKVKLRDQKTIPVPKSIYDQVSGDEDDGIDDDMLEDLGEEEGLGLENAKFLAGIDTTALSRSVKETKRLHELAKAREIIPQAKKHKSKTPVRQPGSDESDGFDSDPEFDSDLQSDMGSDVDFGSEDDGSLASDDEDDFSGSEDDEDITAAFDDFSSDEEEDEPERRKRKKKEEEAEYELAGRSRWAAKPEEPEEDSVEVGRLPIKLPTGEIQMVQGSTRIAVPQPKKPVTKPESEDEEEDDVEEEEENSDDGAQAKKMASQKGKFGKMGIAEIVGKKGWKNVEKLEAAKEQVAQLGSEILAGGELVDIGPVLIRLSSFGLPTVTALEEGQPPLSVPASIRGLVFLSQLAVYKDLIPGYRIRELTALEEAEKVRDEVKRLREGEKILVRSYKGYLKMLEAEIKGKTNLATISLRCMCELLTSVTHFNFSENIMGVLVGRLGRRSWDGDSDLVLQTFIRVFREDVSGQHSQTLVRLIARMIKERHFQVHPNVLFCLLHLRLKDELDQMRRGKNAKGGNKGKGEKDEIKGKKFKSEKRKKWATKNQKKREKEMKEVQKEMAEAEAEVDKEERAQVQTETLKNLFVLYFSVLKNPKRTPLLPAALEGISTYSHFINIDFFRDLLVVLRKIIADQQLLDASNKQEEESEDESAQQLDVVGTSQRIRNRLLAIATAFDLLSGQGEALNIDLSDFINQLFALLRPLCLDTGIEDPPFLPASTKSSSGAVHTLSTSALLFRCLNASFFSRHSRSPANRSAAFAKRLTECALHFPPRTGKQAIAFARSLVSKEPKIEGLLDTEERMADGAYRPELDDPQLVNPFTTSWWEAGVLGSKHWDREVRLEMSKLRDGKVV</sequence>
<keyword evidence="4" id="KW-0539">Nucleus</keyword>
<dbReference type="GO" id="GO:0006270">
    <property type="term" value="P:DNA replication initiation"/>
    <property type="evidence" value="ECO:0007669"/>
    <property type="project" value="TreeGrafter"/>
</dbReference>
<dbReference type="PANTHER" id="PTHR14428">
    <property type="entry name" value="NUCLEOLAR COMPLEX PROTEIN 3"/>
    <property type="match status" value="1"/>
</dbReference>
<feature type="compositionally biased region" description="Basic residues" evidence="6">
    <location>
        <begin position="9"/>
        <end position="26"/>
    </location>
</feature>
<dbReference type="GO" id="GO:0042254">
    <property type="term" value="P:ribosome biogenesis"/>
    <property type="evidence" value="ECO:0007669"/>
    <property type="project" value="UniProtKB-KW"/>
</dbReference>
<reference evidence="9" key="1">
    <citation type="submission" date="2015-01" db="EMBL/GenBank/DDBJ databases">
        <title>The Genome Sequence of Cryptococcus gattii CA1280.</title>
        <authorList>
            <consortium name="The Broad Institute Genomics Platform"/>
            <person name="Cuomo C."/>
            <person name="Litvintseva A."/>
            <person name="Chen Y."/>
            <person name="Heitman J."/>
            <person name="Sun S."/>
            <person name="Springer D."/>
            <person name="Dromer F."/>
            <person name="Young S."/>
            <person name="Zeng Q."/>
            <person name="Gargeya S."/>
            <person name="Abouelleil A."/>
            <person name="Alvarado L."/>
            <person name="Chapman S.B."/>
            <person name="Gainer-Dewar J."/>
            <person name="Goldberg J."/>
            <person name="Griggs A."/>
            <person name="Gujja S."/>
            <person name="Hansen M."/>
            <person name="Howarth C."/>
            <person name="Imamovic A."/>
            <person name="Larimer J."/>
            <person name="Murphy C."/>
            <person name="Naylor J."/>
            <person name="Pearson M."/>
            <person name="Priest M."/>
            <person name="Roberts A."/>
            <person name="Saif S."/>
            <person name="Shea T."/>
            <person name="Sykes S."/>
            <person name="Wortman J."/>
            <person name="Nusbaum C."/>
            <person name="Birren B."/>
        </authorList>
    </citation>
    <scope>NUCLEOTIDE SEQUENCE [LARGE SCALE GENOMIC DNA]</scope>
    <source>
        <strain evidence="9">CA1280</strain>
    </source>
</reference>
<dbReference type="GO" id="GO:0005730">
    <property type="term" value="C:nucleolus"/>
    <property type="evidence" value="ECO:0007669"/>
    <property type="project" value="UniProtKB-SubCell"/>
</dbReference>
<dbReference type="GO" id="GO:0003682">
    <property type="term" value="F:chromatin binding"/>
    <property type="evidence" value="ECO:0007669"/>
    <property type="project" value="TreeGrafter"/>
</dbReference>
<evidence type="ECO:0000256" key="2">
    <source>
        <dbReference type="ARBA" id="ARBA00007797"/>
    </source>
</evidence>
<feature type="domain" description="CCAAT-binding factor" evidence="7">
    <location>
        <begin position="711"/>
        <end position="882"/>
    </location>
</feature>
<evidence type="ECO:0000256" key="6">
    <source>
        <dbReference type="SAM" id="MobiDB-lite"/>
    </source>
</evidence>
<feature type="compositionally biased region" description="Basic and acidic residues" evidence="6">
    <location>
        <begin position="43"/>
        <end position="56"/>
    </location>
</feature>
<dbReference type="Pfam" id="PF03914">
    <property type="entry name" value="CBF"/>
    <property type="match status" value="1"/>
</dbReference>
<evidence type="ECO:0000313" key="9">
    <source>
        <dbReference type="EMBL" id="KIR47427.1"/>
    </source>
</evidence>
<dbReference type="InterPro" id="IPR016903">
    <property type="entry name" value="Nucleolar_cplx-assoc_3"/>
</dbReference>
<name>A0A0D0TLH8_CRYGA</name>
<feature type="region of interest" description="Disordered" evidence="6">
    <location>
        <begin position="555"/>
        <end position="595"/>
    </location>
</feature>
<gene>
    <name evidence="9" type="ORF">I312_03189</name>
</gene>
<feature type="domain" description="Nucleolar complex-associated protein 3 N-terminal" evidence="8">
    <location>
        <begin position="336"/>
        <end position="440"/>
    </location>
</feature>
<feature type="compositionally biased region" description="Acidic residues" evidence="6">
    <location>
        <begin position="69"/>
        <end position="88"/>
    </location>
</feature>
<evidence type="ECO:0000256" key="3">
    <source>
        <dbReference type="ARBA" id="ARBA00023054"/>
    </source>
</evidence>
<dbReference type="PANTHER" id="PTHR14428:SF5">
    <property type="entry name" value="NUCLEOLAR COMPLEX PROTEIN 3 HOMOLOG"/>
    <property type="match status" value="1"/>
</dbReference>
<feature type="compositionally biased region" description="Basic residues" evidence="6">
    <location>
        <begin position="575"/>
        <end position="592"/>
    </location>
</feature>
<dbReference type="HOGENOM" id="CLU_012441_0_0_1"/>
<dbReference type="OrthoDB" id="10263597at2759"/>
<evidence type="ECO:0000256" key="5">
    <source>
        <dbReference type="PIRNR" id="PIRNR028977"/>
    </source>
</evidence>
<dbReference type="PIRSF" id="PIRSF028977">
    <property type="entry name" value="Nucleolar_complex_p3"/>
    <property type="match status" value="1"/>
</dbReference>
<dbReference type="AlphaFoldDB" id="A0A0D0TLH8"/>
<feature type="region of interest" description="Disordered" evidence="6">
    <location>
        <begin position="1"/>
        <end position="88"/>
    </location>
</feature>
<feature type="region of interest" description="Disordered" evidence="6">
    <location>
        <begin position="119"/>
        <end position="308"/>
    </location>
</feature>
<protein>
    <recommendedName>
        <fullName evidence="5">Nucleolar complex-associated protein 3</fullName>
    </recommendedName>
</protein>
<feature type="compositionally biased region" description="Acidic residues" evidence="6">
    <location>
        <begin position="169"/>
        <end position="194"/>
    </location>
</feature>
<comment type="function">
    <text evidence="5">Required for synthesis of 60S ribosomal subunits and the transport of pre-ribosomes from the nucleoplasm to the cytoplasm.</text>
</comment>
<feature type="compositionally biased region" description="Acidic residues" evidence="6">
    <location>
        <begin position="144"/>
        <end position="159"/>
    </location>
</feature>
<evidence type="ECO:0000256" key="4">
    <source>
        <dbReference type="ARBA" id="ARBA00023242"/>
    </source>
</evidence>
<proteinExistence type="inferred from homology"/>
<comment type="similarity">
    <text evidence="2 5">Belongs to the CBF/MAK21 family.</text>
</comment>
<feature type="compositionally biased region" description="Basic and acidic residues" evidence="6">
    <location>
        <begin position="565"/>
        <end position="574"/>
    </location>
</feature>